<dbReference type="EMBL" id="AP024749">
    <property type="protein sequence ID" value="BCY27638.1"/>
    <property type="molecule type" value="Genomic_DNA"/>
</dbReference>
<keyword evidence="1" id="KW-1133">Transmembrane helix</keyword>
<evidence type="ECO:0000256" key="1">
    <source>
        <dbReference type="SAM" id="Phobius"/>
    </source>
</evidence>
<protein>
    <submittedName>
        <fullName evidence="2">Uncharacterized protein</fullName>
    </submittedName>
</protein>
<gene>
    <name evidence="2" type="ORF">KK2020170_05060</name>
</gene>
<reference evidence="2 3" key="1">
    <citation type="submission" date="2021-06" db="EMBL/GenBank/DDBJ databases">
        <title>Whole genome sequences of Flavobacterium sp. KK2020170 and assembly.</title>
        <authorList>
            <person name="Kitahara K."/>
            <person name="Miyoshi S."/>
            <person name="Uesaka K."/>
        </authorList>
    </citation>
    <scope>NUCLEOTIDE SEQUENCE [LARGE SCALE GENOMIC DNA]</scope>
    <source>
        <strain evidence="2 3">KK2020170</strain>
    </source>
</reference>
<feature type="transmembrane region" description="Helical" evidence="1">
    <location>
        <begin position="54"/>
        <end position="70"/>
    </location>
</feature>
<name>A0ABN6HZG9_9FLAO</name>
<feature type="transmembrane region" description="Helical" evidence="1">
    <location>
        <begin position="26"/>
        <end position="48"/>
    </location>
</feature>
<accession>A0ABN6HZG9</accession>
<proteinExistence type="predicted"/>
<sequence length="118" mass="14436">MDILDKIFISLAKIYALFYKEHQGQWFFLPLFMIGTIITLNIMCLSFFFTTFPFYYFIIFYIAVNFLLYLKLEKITYYAVKEFEQSLRIRFLIYFSIIINIVIIIFFVNYTKTITLHY</sequence>
<keyword evidence="1" id="KW-0472">Membrane</keyword>
<keyword evidence="1" id="KW-0812">Transmembrane</keyword>
<keyword evidence="3" id="KW-1185">Reference proteome</keyword>
<organism evidence="2 3">
    <name type="scientific">Flavobacterium okayamense</name>
    <dbReference type="NCBI Taxonomy" id="2830782"/>
    <lineage>
        <taxon>Bacteria</taxon>
        <taxon>Pseudomonadati</taxon>
        <taxon>Bacteroidota</taxon>
        <taxon>Flavobacteriia</taxon>
        <taxon>Flavobacteriales</taxon>
        <taxon>Flavobacteriaceae</taxon>
        <taxon>Flavobacterium</taxon>
    </lineage>
</organism>
<feature type="transmembrane region" description="Helical" evidence="1">
    <location>
        <begin position="91"/>
        <end position="110"/>
    </location>
</feature>
<dbReference type="Proteomes" id="UP000825258">
    <property type="component" value="Chromosome"/>
</dbReference>
<evidence type="ECO:0000313" key="3">
    <source>
        <dbReference type="Proteomes" id="UP000825258"/>
    </source>
</evidence>
<evidence type="ECO:0000313" key="2">
    <source>
        <dbReference type="EMBL" id="BCY27638.1"/>
    </source>
</evidence>